<organism evidence="1">
    <name type="scientific">bioreactor metagenome</name>
    <dbReference type="NCBI Taxonomy" id="1076179"/>
    <lineage>
        <taxon>unclassified sequences</taxon>
        <taxon>metagenomes</taxon>
        <taxon>ecological metagenomes</taxon>
    </lineage>
</organism>
<proteinExistence type="predicted"/>
<dbReference type="EMBL" id="VSSQ01083322">
    <property type="protein sequence ID" value="MPN31686.1"/>
    <property type="molecule type" value="Genomic_DNA"/>
</dbReference>
<gene>
    <name evidence="1" type="ORF">SDC9_179160</name>
</gene>
<sequence>MLGVELELVNLEAGKVFDQIQQRRQVRYPAARDVQHDATPGEIGVILNSQAWQAIPIFAQELAERSAGGAQTRDITIEHSDALTANHQDISLRFSGRFAGFGSSDRQVRMLLRAGHQFQYDPRFSSGVP</sequence>
<accession>A0A645GZN4</accession>
<comment type="caution">
    <text evidence="1">The sequence shown here is derived from an EMBL/GenBank/DDBJ whole genome shotgun (WGS) entry which is preliminary data.</text>
</comment>
<evidence type="ECO:0000313" key="1">
    <source>
        <dbReference type="EMBL" id="MPN31686.1"/>
    </source>
</evidence>
<protein>
    <submittedName>
        <fullName evidence="1">Uncharacterized protein</fullName>
    </submittedName>
</protein>
<reference evidence="1" key="1">
    <citation type="submission" date="2019-08" db="EMBL/GenBank/DDBJ databases">
        <authorList>
            <person name="Kucharzyk K."/>
            <person name="Murdoch R.W."/>
            <person name="Higgins S."/>
            <person name="Loffler F."/>
        </authorList>
    </citation>
    <scope>NUCLEOTIDE SEQUENCE</scope>
</reference>
<dbReference type="AlphaFoldDB" id="A0A645GZN4"/>
<name>A0A645GZN4_9ZZZZ</name>